<dbReference type="Proteomes" id="UP000229370">
    <property type="component" value="Unassembled WGS sequence"/>
</dbReference>
<dbReference type="InterPro" id="IPR014942">
    <property type="entry name" value="AbiEii"/>
</dbReference>
<evidence type="ECO:0008006" key="3">
    <source>
        <dbReference type="Google" id="ProtNLM"/>
    </source>
</evidence>
<reference evidence="2" key="1">
    <citation type="submission" date="2017-09" db="EMBL/GenBank/DDBJ databases">
        <title>Depth-based differentiation of microbial function through sediment-hosted aquifers and enrichment of novel symbionts in the deep terrestrial subsurface.</title>
        <authorList>
            <person name="Probst A.J."/>
            <person name="Ladd B."/>
            <person name="Jarett J.K."/>
            <person name="Geller-Mcgrath D.E."/>
            <person name="Sieber C.M.K."/>
            <person name="Emerson J.B."/>
            <person name="Anantharaman K."/>
            <person name="Thomas B.C."/>
            <person name="Malmstrom R."/>
            <person name="Stieglmeier M."/>
            <person name="Klingl A."/>
            <person name="Woyke T."/>
            <person name="Ryan C.M."/>
            <person name="Banfield J.F."/>
        </authorList>
    </citation>
    <scope>NUCLEOTIDE SEQUENCE [LARGE SCALE GENOMIC DNA]</scope>
</reference>
<sequence>MKTIMLPLFTDQLDKERRLVFQQLKAFENNFVLAGGTAIMLQIGHRLSYDFDCFCETWELPQNILAKIHKVFGHKIHLKLKTSEMITVSTEQKIDVSFVSHPFKILRPVVKTDSIGLFHLDDLVASKAYTVGRRNTWRDYVDLFYFMKNKIYTLDKIVKLTKQKFGGEFNEKLFMSQISYFGDINIVPTVFLKEKYTDDEIKSFFENEVKKYLKKIIK</sequence>
<accession>A0A2M8GN17</accession>
<organism evidence="1 2">
    <name type="scientific">Candidatus Roizmanbacteria bacterium CG_4_8_14_3_um_filter_36_10</name>
    <dbReference type="NCBI Taxonomy" id="1974834"/>
    <lineage>
        <taxon>Bacteria</taxon>
        <taxon>Candidatus Roizmaniibacteriota</taxon>
    </lineage>
</organism>
<evidence type="ECO:0000313" key="1">
    <source>
        <dbReference type="EMBL" id="PJC81918.1"/>
    </source>
</evidence>
<gene>
    <name evidence="1" type="ORF">CO007_02345</name>
</gene>
<protein>
    <recommendedName>
        <fullName evidence="3">Nucleotidyl transferase AbiEii/AbiGii toxin family protein</fullName>
    </recommendedName>
</protein>
<comment type="caution">
    <text evidence="1">The sequence shown here is derived from an EMBL/GenBank/DDBJ whole genome shotgun (WGS) entry which is preliminary data.</text>
</comment>
<dbReference type="AlphaFoldDB" id="A0A2M8GN17"/>
<dbReference type="Pfam" id="PF08843">
    <property type="entry name" value="AbiEii"/>
    <property type="match status" value="1"/>
</dbReference>
<proteinExistence type="predicted"/>
<evidence type="ECO:0000313" key="2">
    <source>
        <dbReference type="Proteomes" id="UP000229370"/>
    </source>
</evidence>
<name>A0A2M8GN17_9BACT</name>
<dbReference type="EMBL" id="PFQK01000042">
    <property type="protein sequence ID" value="PJC81918.1"/>
    <property type="molecule type" value="Genomic_DNA"/>
</dbReference>